<dbReference type="EMBL" id="VSSQ01005786">
    <property type="protein sequence ID" value="MPM30435.1"/>
    <property type="molecule type" value="Genomic_DNA"/>
</dbReference>
<evidence type="ECO:0000313" key="1">
    <source>
        <dbReference type="EMBL" id="MPM30435.1"/>
    </source>
</evidence>
<protein>
    <submittedName>
        <fullName evidence="1">Uncharacterized protein</fullName>
    </submittedName>
</protein>
<reference evidence="1" key="1">
    <citation type="submission" date="2019-08" db="EMBL/GenBank/DDBJ databases">
        <authorList>
            <person name="Kucharzyk K."/>
            <person name="Murdoch R.W."/>
            <person name="Higgins S."/>
            <person name="Loffler F."/>
        </authorList>
    </citation>
    <scope>NUCLEOTIDE SEQUENCE</scope>
</reference>
<name>A0A644YPB2_9ZZZZ</name>
<sequence length="94" mass="10180">MEEIVGKIGVEVSEGAAHVVFFISAGFHQFLEFWHDHIVTTTAMNIFAQAVVGLGASVKTEDHIIHFLITEFNDIIIDEDAIGGQGEAEALVAI</sequence>
<dbReference type="AlphaFoldDB" id="A0A644YPB2"/>
<accession>A0A644YPB2</accession>
<proteinExistence type="predicted"/>
<comment type="caution">
    <text evidence="1">The sequence shown here is derived from an EMBL/GenBank/DDBJ whole genome shotgun (WGS) entry which is preliminary data.</text>
</comment>
<organism evidence="1">
    <name type="scientific">bioreactor metagenome</name>
    <dbReference type="NCBI Taxonomy" id="1076179"/>
    <lineage>
        <taxon>unclassified sequences</taxon>
        <taxon>metagenomes</taxon>
        <taxon>ecological metagenomes</taxon>
    </lineage>
</organism>
<gene>
    <name evidence="1" type="ORF">SDC9_76985</name>
</gene>